<dbReference type="RefSeq" id="WP_065832193.1">
    <property type="nucleotide sequence ID" value="NZ_LGSI01000020.1"/>
</dbReference>
<dbReference type="InterPro" id="IPR032466">
    <property type="entry name" value="Metal_Hydrolase"/>
</dbReference>
<dbReference type="SUPFAM" id="SSF51556">
    <property type="entry name" value="Metallo-dependent hydrolases"/>
    <property type="match status" value="1"/>
</dbReference>
<dbReference type="EMBL" id="LGSI01000020">
    <property type="protein sequence ID" value="OCR25934.1"/>
    <property type="molecule type" value="Genomic_DNA"/>
</dbReference>
<dbReference type="Proteomes" id="UP000093104">
    <property type="component" value="Unassembled WGS sequence"/>
</dbReference>
<dbReference type="OrthoDB" id="9787654at2"/>
<evidence type="ECO:0000259" key="1">
    <source>
        <dbReference type="Pfam" id="PF04909"/>
    </source>
</evidence>
<dbReference type="PATRIC" id="fig|317.243.peg.4020"/>
<comment type="caution">
    <text evidence="2">The sequence shown here is derived from an EMBL/GenBank/DDBJ whole genome shotgun (WGS) entry which is preliminary data.</text>
</comment>
<dbReference type="InterPro" id="IPR006680">
    <property type="entry name" value="Amidohydro-rel"/>
</dbReference>
<gene>
    <name evidence="2" type="ORF">AFK24_05005</name>
</gene>
<dbReference type="Pfam" id="PF04909">
    <property type="entry name" value="Amidohydro_2"/>
    <property type="match status" value="1"/>
</dbReference>
<evidence type="ECO:0000313" key="3">
    <source>
        <dbReference type="Proteomes" id="UP000093104"/>
    </source>
</evidence>
<organism evidence="2 3">
    <name type="scientific">Pseudomonas syringae</name>
    <dbReference type="NCBI Taxonomy" id="317"/>
    <lineage>
        <taxon>Bacteria</taxon>
        <taxon>Pseudomonadati</taxon>
        <taxon>Pseudomonadota</taxon>
        <taxon>Gammaproteobacteria</taxon>
        <taxon>Pseudomonadales</taxon>
        <taxon>Pseudomonadaceae</taxon>
        <taxon>Pseudomonas</taxon>
    </lineage>
</organism>
<name>A0A1C7Z786_PSESX</name>
<accession>A0A1C7Z786</accession>
<keyword evidence="2" id="KW-0378">Hydrolase</keyword>
<sequence>MSVSAVPHSSCIERPKPVLPTNACDAHLHILDARFSPAIAGTRTPANMRWEDYGVLQRHLGCSRAVIVQAKHYGFDNACLLDAIARSNGQARGIAVVSTDISDAELERLDRGGVRGLRFSVWNSRNAVASWETLAPLAARIAELGWHIQLHAAADQLVAHQQLIASLPTPLVIDHMGRLPPREGLQHPAAQLLRRWLDEGQTWIKLSGAYLNSDSGAPDYPPTLATARQLVEWAPTRMFWGSDWPHVTEDHKPDDTLLVDLLQQWAGEHWQRILVDNPCAFYGFSEAGNL</sequence>
<evidence type="ECO:0000313" key="2">
    <source>
        <dbReference type="EMBL" id="OCR25934.1"/>
    </source>
</evidence>
<reference evidence="2 3" key="1">
    <citation type="submission" date="2015-07" db="EMBL/GenBank/DDBJ databases">
        <title>Draft genome sequence of a diazotrophic, plant growth-promoting rhizobacterium of the Pseudomonas syringae complex.</title>
        <authorList>
            <person name="Patten C.L."/>
            <person name="Jeong H."/>
        </authorList>
    </citation>
    <scope>NUCLEOTIDE SEQUENCE [LARGE SCALE GENOMIC DNA]</scope>
    <source>
        <strain evidence="2 3">GR12-2</strain>
    </source>
</reference>
<dbReference type="PANTHER" id="PTHR35563:SF2">
    <property type="entry name" value="BARREL METAL-DEPENDENT HYDROLASE, PUTATIVE (AFU_ORTHOLOGUE AFUA_1G16240)-RELATED"/>
    <property type="match status" value="1"/>
</dbReference>
<feature type="domain" description="Amidohydrolase-related" evidence="1">
    <location>
        <begin position="24"/>
        <end position="284"/>
    </location>
</feature>
<dbReference type="AlphaFoldDB" id="A0A1C7Z786"/>
<proteinExistence type="predicted"/>
<dbReference type="InterPro" id="IPR052358">
    <property type="entry name" value="Aro_Compnd_Degr_Hydrolases"/>
</dbReference>
<protein>
    <submittedName>
        <fullName evidence="2">2-pyrone-4,6-dicarboxylate hydrolase</fullName>
    </submittedName>
</protein>
<dbReference type="GO" id="GO:0016787">
    <property type="term" value="F:hydrolase activity"/>
    <property type="evidence" value="ECO:0007669"/>
    <property type="project" value="UniProtKB-KW"/>
</dbReference>
<dbReference type="Gene3D" id="3.20.20.140">
    <property type="entry name" value="Metal-dependent hydrolases"/>
    <property type="match status" value="1"/>
</dbReference>
<dbReference type="PANTHER" id="PTHR35563">
    <property type="entry name" value="BARREL METAL-DEPENDENT HYDROLASE, PUTATIVE (AFU_ORTHOLOGUE AFUA_1G16240)-RELATED"/>
    <property type="match status" value="1"/>
</dbReference>